<reference evidence="1 2" key="1">
    <citation type="submission" date="2017-11" db="EMBL/GenBank/DDBJ databases">
        <title>De novo assembly and phasing of dikaryotic genomes from two isolates of Puccinia coronata f. sp. avenae, the causal agent of oat crown rust.</title>
        <authorList>
            <person name="Miller M.E."/>
            <person name="Zhang Y."/>
            <person name="Omidvar V."/>
            <person name="Sperschneider J."/>
            <person name="Schwessinger B."/>
            <person name="Raley C."/>
            <person name="Palmer J.M."/>
            <person name="Garnica D."/>
            <person name="Upadhyaya N."/>
            <person name="Rathjen J."/>
            <person name="Taylor J.M."/>
            <person name="Park R.F."/>
            <person name="Dodds P.N."/>
            <person name="Hirsch C.D."/>
            <person name="Kianian S.F."/>
            <person name="Figueroa M."/>
        </authorList>
    </citation>
    <scope>NUCLEOTIDE SEQUENCE [LARGE SCALE GENOMIC DNA]</scope>
    <source>
        <strain evidence="1">12NC29</strain>
    </source>
</reference>
<dbReference type="EMBL" id="PGCJ01001177">
    <property type="protein sequence ID" value="PLW08177.1"/>
    <property type="molecule type" value="Genomic_DNA"/>
</dbReference>
<name>A0A2N5S4J9_9BASI</name>
<evidence type="ECO:0000313" key="2">
    <source>
        <dbReference type="Proteomes" id="UP000235388"/>
    </source>
</evidence>
<protein>
    <submittedName>
        <fullName evidence="1">Uncharacterized protein</fullName>
    </submittedName>
</protein>
<organism evidence="1 2">
    <name type="scientific">Puccinia coronata f. sp. avenae</name>
    <dbReference type="NCBI Taxonomy" id="200324"/>
    <lineage>
        <taxon>Eukaryota</taxon>
        <taxon>Fungi</taxon>
        <taxon>Dikarya</taxon>
        <taxon>Basidiomycota</taxon>
        <taxon>Pucciniomycotina</taxon>
        <taxon>Pucciniomycetes</taxon>
        <taxon>Pucciniales</taxon>
        <taxon>Pucciniaceae</taxon>
        <taxon>Puccinia</taxon>
    </lineage>
</organism>
<accession>A0A2N5S4J9</accession>
<keyword evidence="2" id="KW-1185">Reference proteome</keyword>
<dbReference type="AlphaFoldDB" id="A0A2N5S4J9"/>
<proteinExistence type="predicted"/>
<evidence type="ECO:0000313" key="1">
    <source>
        <dbReference type="EMBL" id="PLW08177.1"/>
    </source>
</evidence>
<sequence length="90" mass="10687">MKLHQEDPQTMPEFATVAWVKRMSPMYHHRKNRLAVYPTRPQGQSQTRQDTIKQLLLWLTPTPHQSIAELLVYLKRYLNTAQILFHFSKG</sequence>
<comment type="caution">
    <text evidence="1">The sequence shown here is derived from an EMBL/GenBank/DDBJ whole genome shotgun (WGS) entry which is preliminary data.</text>
</comment>
<gene>
    <name evidence="1" type="ORF">PCANC_21726</name>
</gene>
<dbReference type="Proteomes" id="UP000235388">
    <property type="component" value="Unassembled WGS sequence"/>
</dbReference>